<accession>A0AAE6IQR4</accession>
<keyword evidence="2" id="KW-1185">Reference proteome</keyword>
<reference evidence="1" key="1">
    <citation type="submission" date="2019-01" db="EMBL/GenBank/DDBJ databases">
        <authorList>
            <person name="Trentin L.B."/>
            <person name="Santos E.R."/>
            <person name="Silva L.A."/>
            <person name="Sosa-Gomez D.R."/>
            <person name="Ribeiro B.M."/>
            <person name="Ardisson-Araujo D.M.P."/>
        </authorList>
    </citation>
    <scope>NUCLEOTIDE SEQUENCE</scope>
    <source>
        <strain evidence="1">VPN54</strain>
    </source>
</reference>
<protein>
    <submittedName>
        <fullName evidence="1">Uncharacterized protein</fullName>
    </submittedName>
</protein>
<organism evidence="1 2">
    <name type="scientific">Rachiplusia nu nucleopolyhedrovirus</name>
    <dbReference type="NCBI Taxonomy" id="2605775"/>
    <lineage>
        <taxon>Viruses</taxon>
        <taxon>Viruses incertae sedis</taxon>
        <taxon>Naldaviricetes</taxon>
        <taxon>Lefavirales</taxon>
        <taxon>Baculoviridae</taxon>
        <taxon>Alphabaculovirus</taxon>
        <taxon>Alphabaculovirus ranus</taxon>
    </lineage>
</organism>
<name>A0AAE6IQR4_9ABAC</name>
<evidence type="ECO:0000313" key="2">
    <source>
        <dbReference type="Proteomes" id="UP000830719"/>
    </source>
</evidence>
<evidence type="ECO:0000313" key="1">
    <source>
        <dbReference type="EMBL" id="QEI03660.1"/>
    </source>
</evidence>
<dbReference type="KEGG" id="vg:80538096"/>
<dbReference type="RefSeq" id="YP_010799626.1">
    <property type="nucleotide sequence ID" value="NC_076682.1"/>
</dbReference>
<dbReference type="GeneID" id="80538096"/>
<proteinExistence type="predicted"/>
<dbReference type="EMBL" id="MK419956">
    <property type="protein sequence ID" value="QEI03660.1"/>
    <property type="molecule type" value="Genomic_DNA"/>
</dbReference>
<dbReference type="Proteomes" id="UP000830719">
    <property type="component" value="Segment"/>
</dbReference>
<sequence>MPSNIVTPMENTYTSYNSATPSFNSRINNYQEDQIMHDVNSPKVIFLLAPSLNQIYSNSDNTRQIQEAIDRLASYLNRLQSNINQNISFTLKNYMTFEETQENRIDYQEIMLAILRNKDVRPENFYKFSEALQSYYFQCFDSIVPIAHVIVNVNYTRGKTKIVHSLTHFFNLCINYFVSSIFNILLEPSSVSSNNIIRPEYLEHIEDMQKNITNMYNFRLVDLQNTLFYKHTPDNDDNRFESQKATLPSDVIYDVAINVKLISNYLSF</sequence>